<organism evidence="1 2">
    <name type="scientific">Schistosoma mattheei</name>
    <dbReference type="NCBI Taxonomy" id="31246"/>
    <lineage>
        <taxon>Eukaryota</taxon>
        <taxon>Metazoa</taxon>
        <taxon>Spiralia</taxon>
        <taxon>Lophotrochozoa</taxon>
        <taxon>Platyhelminthes</taxon>
        <taxon>Trematoda</taxon>
        <taxon>Digenea</taxon>
        <taxon>Strigeidida</taxon>
        <taxon>Schistosomatoidea</taxon>
        <taxon>Schistosomatidae</taxon>
        <taxon>Schistosoma</taxon>
    </lineage>
</organism>
<evidence type="ECO:0000313" key="2">
    <source>
        <dbReference type="Proteomes" id="UP000269396"/>
    </source>
</evidence>
<dbReference type="AlphaFoldDB" id="A0A3P8JQT0"/>
<evidence type="ECO:0000313" key="1">
    <source>
        <dbReference type="EMBL" id="VDP70469.1"/>
    </source>
</evidence>
<gene>
    <name evidence="1" type="ORF">SMTD_LOCUS16131</name>
</gene>
<keyword evidence="2" id="KW-1185">Reference proteome</keyword>
<accession>A0A3P8JQT0</accession>
<proteinExistence type="predicted"/>
<dbReference type="EMBL" id="UZAL01036769">
    <property type="protein sequence ID" value="VDP70469.1"/>
    <property type="molecule type" value="Genomic_DNA"/>
</dbReference>
<dbReference type="Proteomes" id="UP000269396">
    <property type="component" value="Unassembled WGS sequence"/>
</dbReference>
<protein>
    <submittedName>
        <fullName evidence="1">Uncharacterized protein</fullName>
    </submittedName>
</protein>
<sequence>MISSKQAKNALIGSESHGPRIIKAFFKTKKEGITMNVI</sequence>
<name>A0A3P8JQT0_9TREM</name>
<reference evidence="1 2" key="1">
    <citation type="submission" date="2018-11" db="EMBL/GenBank/DDBJ databases">
        <authorList>
            <consortium name="Pathogen Informatics"/>
        </authorList>
    </citation>
    <scope>NUCLEOTIDE SEQUENCE [LARGE SCALE GENOMIC DNA]</scope>
    <source>
        <strain>Denwood</strain>
        <strain evidence="2">Zambia</strain>
    </source>
</reference>